<feature type="transmembrane region" description="Helical" evidence="7">
    <location>
        <begin position="94"/>
        <end position="116"/>
    </location>
</feature>
<keyword evidence="6" id="KW-0862">Zinc</keyword>
<keyword evidence="4 7" id="KW-1133">Transmembrane helix</keyword>
<dbReference type="Gene3D" id="3.40.1050.10">
    <property type="entry name" value="Carbonic anhydrase"/>
    <property type="match status" value="1"/>
</dbReference>
<dbReference type="BioCyc" id="ABAU509170:GCL9-208-MONOMER"/>
<comment type="subcellular location">
    <subcellularLocation>
        <location evidence="1">Membrane</location>
        <topology evidence="1">Multi-pass membrane protein</topology>
    </subcellularLocation>
</comment>
<dbReference type="InterPro" id="IPR001902">
    <property type="entry name" value="SLC26A/SulP_fam"/>
</dbReference>
<comment type="similarity">
    <text evidence="2">Belongs to the beta-class carbonic anhydrase family.</text>
</comment>
<feature type="domain" description="SLC26A/SulP transporter" evidence="8">
    <location>
        <begin position="17"/>
        <end position="386"/>
    </location>
</feature>
<evidence type="ECO:0000256" key="5">
    <source>
        <dbReference type="ARBA" id="ARBA00023136"/>
    </source>
</evidence>
<reference evidence="9 10" key="1">
    <citation type="journal article" date="2008" name="PLoS ONE">
        <title>Comparative analysis of Acinetobacters: three genomes for three lifestyles.</title>
        <authorList>
            <person name="Vallenet D."/>
            <person name="Nordmann P."/>
            <person name="Barbe V."/>
            <person name="Poirel L."/>
            <person name="Mangenot S."/>
            <person name="Bataille E."/>
            <person name="Dossat C."/>
            <person name="Gas S."/>
            <person name="Kreimeyer A."/>
            <person name="Lenoble P."/>
            <person name="Oztas S."/>
            <person name="Poulain J."/>
            <person name="Segurens B."/>
            <person name="Robert C."/>
            <person name="Abergel C."/>
            <person name="Claverie J.M."/>
            <person name="Raoult D."/>
            <person name="Medigue C."/>
            <person name="Weissenbach J."/>
            <person name="Cruveiller S."/>
        </authorList>
    </citation>
    <scope>NUCLEOTIDE SEQUENCE [LARGE SCALE GENOMIC DNA]</scope>
    <source>
        <strain evidence="9 10">SDF</strain>
    </source>
</reference>
<gene>
    <name evidence="9" type="ordered locus">ABSDF0255</name>
</gene>
<dbReference type="InterPro" id="IPR001765">
    <property type="entry name" value="Carbonic_anhydrase"/>
</dbReference>
<feature type="transmembrane region" description="Helical" evidence="7">
    <location>
        <begin position="50"/>
        <end position="74"/>
    </location>
</feature>
<feature type="binding site" evidence="6">
    <location>
        <position position="636"/>
    </location>
    <ligand>
        <name>Zn(2+)</name>
        <dbReference type="ChEBI" id="CHEBI:29105"/>
    </ligand>
</feature>
<evidence type="ECO:0000256" key="2">
    <source>
        <dbReference type="ARBA" id="ARBA00006217"/>
    </source>
</evidence>
<feature type="transmembrane region" description="Helical" evidence="7">
    <location>
        <begin position="202"/>
        <end position="226"/>
    </location>
</feature>
<dbReference type="InterPro" id="IPR036874">
    <property type="entry name" value="Carbonic_anhydrase_sf"/>
</dbReference>
<dbReference type="GO" id="GO:0004089">
    <property type="term" value="F:carbonate dehydratase activity"/>
    <property type="evidence" value="ECO:0007669"/>
    <property type="project" value="InterPro"/>
</dbReference>
<dbReference type="GO" id="GO:0008270">
    <property type="term" value="F:zinc ion binding"/>
    <property type="evidence" value="ECO:0007669"/>
    <property type="project" value="InterPro"/>
</dbReference>
<dbReference type="GO" id="GO:0016020">
    <property type="term" value="C:membrane"/>
    <property type="evidence" value="ECO:0007669"/>
    <property type="project" value="UniProtKB-SubCell"/>
</dbReference>
<feature type="binding site" evidence="6">
    <location>
        <position position="633"/>
    </location>
    <ligand>
        <name>Zn(2+)</name>
        <dbReference type="ChEBI" id="CHEBI:29105"/>
    </ligand>
</feature>
<evidence type="ECO:0000259" key="8">
    <source>
        <dbReference type="Pfam" id="PF00916"/>
    </source>
</evidence>
<dbReference type="GO" id="GO:0055085">
    <property type="term" value="P:transmembrane transport"/>
    <property type="evidence" value="ECO:0007669"/>
    <property type="project" value="InterPro"/>
</dbReference>
<keyword evidence="6" id="KW-0479">Metal-binding</keyword>
<name>B0VPD4_ACIBS</name>
<dbReference type="EMBL" id="CU468230">
    <property type="protein sequence ID" value="CAO99652.1"/>
    <property type="molecule type" value="Genomic_DNA"/>
</dbReference>
<dbReference type="KEGG" id="abm:ABSDF0255"/>
<dbReference type="HOGENOM" id="CLU_003182_11_1_6"/>
<accession>B0VPD4</accession>
<dbReference type="AlphaFoldDB" id="B0VPD4"/>
<sequence length="739" mass="80494">MVVFMPALELKNRFHVNDLLSGVVVFLVALPLCLGIAFMFGIALASGAPIISGIIAGIVGGIIVGLLSGSHISVSGPAAGLTAVILVQLDQLGGNYAAFLLCIVFAGILQILFGVFKLGFFANFIPNNVILGLLAAIGAILIVTQLPYLFGLTDFSWKEVWTATPDTFIQKFDAGAALIGLLSLFLILAWDSSPLKKLALPSALIAVVLAAVFNFVLISIGSSWAVQSNNLIQLPNILQAPEEVLVFPDFSYLAEPLIYTGAITLAIVASLETLLNLEAADKLDPQKRSSPPNRELWAQGAGNIVSGLIGGMPVTSVIVRSSVNANTGARGKCSTIIHGVLLLLAILFFVPLMNMIPLSALAAILIVTGFKLTHPKLFKQLYQKGWRQFLPFIITLVAILLTDLLTGILVGLFTSSAFILYGNFNKGVRVYKEKHLHGIVTRIELPSQVTFLNRSALISALEHVHKNQQLIIDATQCDSIDPDIYQVIQDYQNETAVKRQVDLKLIGFKQHYEEVDDAVLDIYISTRDLQCKLSPQQVITLLKEGNERFVKNERLQRDIYRQIRVTADEGQHPIAAVLGCMDSRAPTEMIFDVGIGDLFSLRIAGNIAGQKVLGSLEFACQAKGSKVILVLGHTDCGAVTSACQLRLQQKQISDVKEMSHIQYVLGPLMHSVESVYDIMQPRELNKTFVNQVTAMNVHYNIQYIINNSTVLKDLLDRGEIAIVGAIYDVKTGHVEFLDT</sequence>
<feature type="transmembrane region" description="Helical" evidence="7">
    <location>
        <begin position="339"/>
        <end position="368"/>
    </location>
</feature>
<dbReference type="SMART" id="SM00947">
    <property type="entry name" value="Pro_CA"/>
    <property type="match status" value="1"/>
</dbReference>
<feature type="transmembrane region" description="Helical" evidence="7">
    <location>
        <begin position="296"/>
        <end position="319"/>
    </location>
</feature>
<protein>
    <submittedName>
        <fullName evidence="9">Sulfate permease</fullName>
    </submittedName>
</protein>
<dbReference type="InterPro" id="IPR011547">
    <property type="entry name" value="SLC26A/SulP_dom"/>
</dbReference>
<feature type="transmembrane region" description="Helical" evidence="7">
    <location>
        <begin position="128"/>
        <end position="148"/>
    </location>
</feature>
<feature type="transmembrane region" description="Helical" evidence="7">
    <location>
        <begin position="20"/>
        <end position="43"/>
    </location>
</feature>
<keyword evidence="5 7" id="KW-0472">Membrane</keyword>
<proteinExistence type="inferred from homology"/>
<dbReference type="SUPFAM" id="SSF53056">
    <property type="entry name" value="beta-carbonic anhydrase, cab"/>
    <property type="match status" value="1"/>
</dbReference>
<feature type="transmembrane region" description="Helical" evidence="7">
    <location>
        <begin position="389"/>
        <end position="422"/>
    </location>
</feature>
<keyword evidence="3 7" id="KW-0812">Transmembrane</keyword>
<dbReference type="PANTHER" id="PTHR11814">
    <property type="entry name" value="SULFATE TRANSPORTER"/>
    <property type="match status" value="1"/>
</dbReference>
<evidence type="ECO:0000313" key="10">
    <source>
        <dbReference type="Proteomes" id="UP000001741"/>
    </source>
</evidence>
<feature type="binding site" evidence="6">
    <location>
        <position position="580"/>
    </location>
    <ligand>
        <name>Zn(2+)</name>
        <dbReference type="ChEBI" id="CHEBI:29105"/>
    </ligand>
</feature>
<dbReference type="Pfam" id="PF00484">
    <property type="entry name" value="Pro_CA"/>
    <property type="match status" value="1"/>
</dbReference>
<organism evidence="9 10">
    <name type="scientific">Acinetobacter baumannii (strain SDF)</name>
    <dbReference type="NCBI Taxonomy" id="509170"/>
    <lineage>
        <taxon>Bacteria</taxon>
        <taxon>Pseudomonadati</taxon>
        <taxon>Pseudomonadota</taxon>
        <taxon>Gammaproteobacteria</taxon>
        <taxon>Moraxellales</taxon>
        <taxon>Moraxellaceae</taxon>
        <taxon>Acinetobacter</taxon>
        <taxon>Acinetobacter calcoaceticus/baumannii complex</taxon>
    </lineage>
</organism>
<dbReference type="Pfam" id="PF00916">
    <property type="entry name" value="Sulfate_transp"/>
    <property type="match status" value="1"/>
</dbReference>
<dbReference type="Proteomes" id="UP000001741">
    <property type="component" value="Chromosome"/>
</dbReference>
<feature type="binding site" evidence="6">
    <location>
        <position position="582"/>
    </location>
    <ligand>
        <name>Zn(2+)</name>
        <dbReference type="ChEBI" id="CHEBI:29105"/>
    </ligand>
</feature>
<evidence type="ECO:0000256" key="6">
    <source>
        <dbReference type="PIRSR" id="PIRSR601765-1"/>
    </source>
</evidence>
<feature type="transmembrane region" description="Helical" evidence="7">
    <location>
        <begin position="257"/>
        <end position="275"/>
    </location>
</feature>
<evidence type="ECO:0000256" key="1">
    <source>
        <dbReference type="ARBA" id="ARBA00004141"/>
    </source>
</evidence>
<evidence type="ECO:0000256" key="7">
    <source>
        <dbReference type="SAM" id="Phobius"/>
    </source>
</evidence>
<evidence type="ECO:0000313" key="9">
    <source>
        <dbReference type="EMBL" id="CAO99652.1"/>
    </source>
</evidence>
<evidence type="ECO:0000256" key="3">
    <source>
        <dbReference type="ARBA" id="ARBA00022692"/>
    </source>
</evidence>
<comment type="cofactor">
    <cofactor evidence="6">
        <name>Zn(2+)</name>
        <dbReference type="ChEBI" id="CHEBI:29105"/>
    </cofactor>
    <text evidence="6">Binds 1 zinc ion per subunit.</text>
</comment>
<dbReference type="CDD" id="cd03378">
    <property type="entry name" value="beta_CA_cladeC"/>
    <property type="match status" value="1"/>
</dbReference>
<evidence type="ECO:0000256" key="4">
    <source>
        <dbReference type="ARBA" id="ARBA00022989"/>
    </source>
</evidence>
<feature type="transmembrane region" description="Helical" evidence="7">
    <location>
        <begin position="168"/>
        <end position="190"/>
    </location>
</feature>